<sequence>MEQVTLSYPINVGGTEQTIIKLRRPKVRDVRAAEKHSKDGFEQVLFLISKVGLLSDDSGLSPADVDEIDVIDITKISEVIEGFTKG</sequence>
<accession>A0ABX8AWW5</accession>
<dbReference type="EMBL" id="CP074131">
    <property type="protein sequence ID" value="QUS59190.1"/>
    <property type="molecule type" value="Genomic_DNA"/>
</dbReference>
<dbReference type="Pfam" id="PF10109">
    <property type="entry name" value="Phage_TAC_7"/>
    <property type="match status" value="1"/>
</dbReference>
<dbReference type="InterPro" id="IPR019289">
    <property type="entry name" value="Phage_tail_E/E"/>
</dbReference>
<reference evidence="1 2" key="1">
    <citation type="journal article" date="2021" name="Angew. Chem. Int. Ed. Engl.">
        <title>A novel family of nonribosomal peptides modulate collective behavior in Pseudovibrio bacteria isolated from marine sponges.</title>
        <authorList>
            <person name="Ioca L.P."/>
            <person name="Dai Y."/>
            <person name="Kunakom S."/>
            <person name="Diaz-Espinosa J."/>
            <person name="Krunic A."/>
            <person name="Crnkovic C.M."/>
            <person name="Orjala J."/>
            <person name="Sanchez L.M."/>
            <person name="Ferreira A.G."/>
            <person name="Berlinck R.G.S."/>
            <person name="Eustaquio A.S."/>
        </authorList>
    </citation>
    <scope>NUCLEOTIDE SEQUENCE [LARGE SCALE GENOMIC DNA]</scope>
    <source>
        <strain evidence="1 2">Ab134</strain>
        <plasmid evidence="1 2">pAb134-05</plasmid>
    </source>
</reference>
<name>A0ABX8AWW5_9HYPH</name>
<keyword evidence="1" id="KW-0614">Plasmid</keyword>
<dbReference type="RefSeq" id="WP_075699250.1">
    <property type="nucleotide sequence ID" value="NZ_CP074131.1"/>
</dbReference>
<protein>
    <submittedName>
        <fullName evidence="1">Phage tail assembly protein</fullName>
    </submittedName>
</protein>
<dbReference type="Proteomes" id="UP000680706">
    <property type="component" value="Plasmid pAb134-05"/>
</dbReference>
<evidence type="ECO:0000313" key="1">
    <source>
        <dbReference type="EMBL" id="QUS59190.1"/>
    </source>
</evidence>
<proteinExistence type="predicted"/>
<geneLocation type="plasmid" evidence="1 2">
    <name>pAb134-05</name>
</geneLocation>
<organism evidence="1 2">
    <name type="scientific">Pseudovibrio brasiliensis</name>
    <dbReference type="NCBI Taxonomy" id="1898042"/>
    <lineage>
        <taxon>Bacteria</taxon>
        <taxon>Pseudomonadati</taxon>
        <taxon>Pseudomonadota</taxon>
        <taxon>Alphaproteobacteria</taxon>
        <taxon>Hyphomicrobiales</taxon>
        <taxon>Stappiaceae</taxon>
        <taxon>Pseudovibrio</taxon>
    </lineage>
</organism>
<keyword evidence="2" id="KW-1185">Reference proteome</keyword>
<evidence type="ECO:0000313" key="2">
    <source>
        <dbReference type="Proteomes" id="UP000680706"/>
    </source>
</evidence>
<gene>
    <name evidence="1" type="ORF">KGB56_26965</name>
</gene>